<evidence type="ECO:0000256" key="3">
    <source>
        <dbReference type="ARBA" id="ARBA00022801"/>
    </source>
</evidence>
<dbReference type="GO" id="GO:0003676">
    <property type="term" value="F:nucleic acid binding"/>
    <property type="evidence" value="ECO:0007669"/>
    <property type="project" value="InterPro"/>
</dbReference>
<dbReference type="GO" id="GO:0004519">
    <property type="term" value="F:endonuclease activity"/>
    <property type="evidence" value="ECO:0007669"/>
    <property type="project" value="UniProtKB-KW"/>
</dbReference>
<dbReference type="OrthoDB" id="3327at2157"/>
<dbReference type="Proteomes" id="UP000002063">
    <property type="component" value="Chromosome"/>
</dbReference>
<keyword evidence="6" id="KW-1185">Reference proteome</keyword>
<evidence type="ECO:0000313" key="6">
    <source>
        <dbReference type="Proteomes" id="UP000002063"/>
    </source>
</evidence>
<dbReference type="EMBL" id="CP001787">
    <property type="protein sequence ID" value="ACX72873.1"/>
    <property type="molecule type" value="Genomic_DNA"/>
</dbReference>
<protein>
    <submittedName>
        <fullName evidence="5">Nuclease (SNase domain protein)</fullName>
    </submittedName>
</protein>
<accession>C9RH21</accession>
<sequence length="192" mass="22794">MKIKIIPIILIILINLLFCGCFEQHNNVVSSPFIDAHEHYYGRVVKVVDGDTIYVEVNGHLWKIRLLGVDTPETYKKNNPHEYYLLNGTPITDINYLKYWGEKAKNFAKRELDHKEVIIVFDDEAPKKDKYGRYLAYIYINDSGKLENFNEELLKYGYARVYVSRFELEHEFLNIERKAKENRIGLWNWTNN</sequence>
<dbReference type="InterPro" id="IPR035437">
    <property type="entry name" value="SNase_OB-fold_sf"/>
</dbReference>
<dbReference type="eggNOG" id="arCOG03192">
    <property type="taxonomic scope" value="Archaea"/>
</dbReference>
<evidence type="ECO:0000313" key="5">
    <source>
        <dbReference type="EMBL" id="ACX72873.1"/>
    </source>
</evidence>
<dbReference type="PROSITE" id="PS01284">
    <property type="entry name" value="TNASE_2"/>
    <property type="match status" value="1"/>
</dbReference>
<gene>
    <name evidence="5" type="ordered locus">Metvu_1015</name>
</gene>
<dbReference type="Pfam" id="PF00565">
    <property type="entry name" value="SNase"/>
    <property type="match status" value="1"/>
</dbReference>
<evidence type="ECO:0000256" key="1">
    <source>
        <dbReference type="ARBA" id="ARBA00022722"/>
    </source>
</evidence>
<dbReference type="SMART" id="SM00318">
    <property type="entry name" value="SNc"/>
    <property type="match status" value="1"/>
</dbReference>
<dbReference type="GO" id="GO:0016787">
    <property type="term" value="F:hydrolase activity"/>
    <property type="evidence" value="ECO:0007669"/>
    <property type="project" value="UniProtKB-KW"/>
</dbReference>
<dbReference type="STRING" id="579137.Metvu_1015"/>
<dbReference type="PANTHER" id="PTHR12302:SF3">
    <property type="entry name" value="SERINE_THREONINE-PROTEIN KINASE 31"/>
    <property type="match status" value="1"/>
</dbReference>
<evidence type="ECO:0000259" key="4">
    <source>
        <dbReference type="PROSITE" id="PS50830"/>
    </source>
</evidence>
<dbReference type="KEGG" id="mvu:Metvu_1015"/>
<proteinExistence type="predicted"/>
<dbReference type="SUPFAM" id="SSF50199">
    <property type="entry name" value="Staphylococcal nuclease"/>
    <property type="match status" value="1"/>
</dbReference>
<evidence type="ECO:0000256" key="2">
    <source>
        <dbReference type="ARBA" id="ARBA00022759"/>
    </source>
</evidence>
<dbReference type="GeneID" id="8513352"/>
<feature type="domain" description="TNase-like" evidence="4">
    <location>
        <begin position="38"/>
        <end position="189"/>
    </location>
</feature>
<dbReference type="CDD" id="cd00175">
    <property type="entry name" value="SNc"/>
    <property type="match status" value="1"/>
</dbReference>
<dbReference type="InterPro" id="IPR016071">
    <property type="entry name" value="Staphylococal_nuclease_OB-fold"/>
</dbReference>
<dbReference type="PROSITE" id="PS01123">
    <property type="entry name" value="TNASE_1"/>
    <property type="match status" value="1"/>
</dbReference>
<dbReference type="AlphaFoldDB" id="C9RH21"/>
<keyword evidence="1" id="KW-0540">Nuclease</keyword>
<keyword evidence="2" id="KW-0255">Endonuclease</keyword>
<name>C9RH21_METVM</name>
<dbReference type="InterPro" id="IPR002071">
    <property type="entry name" value="Thermonucl_AS"/>
</dbReference>
<keyword evidence="3" id="KW-0378">Hydrolase</keyword>
<dbReference type="Gene3D" id="2.40.50.90">
    <property type="match status" value="1"/>
</dbReference>
<reference evidence="5" key="1">
    <citation type="submission" date="2009-10" db="EMBL/GenBank/DDBJ databases">
        <title>Complete sequence of chromosome of Methanocaldococcus vulcanius M7.</title>
        <authorList>
            <consortium name="US DOE Joint Genome Institute"/>
            <person name="Lucas S."/>
            <person name="Copeland A."/>
            <person name="Lapidus A."/>
            <person name="Glavina del Rio T."/>
            <person name="Dalin E."/>
            <person name="Tice H."/>
            <person name="Bruce D."/>
            <person name="Goodwin L."/>
            <person name="Pitluck S."/>
            <person name="Lcollab F.I."/>
            <person name="Brettin T."/>
            <person name="Detter J.C."/>
            <person name="Han C."/>
            <person name="Tapia R."/>
            <person name="Kuske C.R."/>
            <person name="Schmutz J."/>
            <person name="Larimer F."/>
            <person name="Land M."/>
            <person name="Hauser L."/>
            <person name="Kyrpides N."/>
            <person name="Ovchinikova G."/>
            <person name="Sieprawska-Lupa M."/>
            <person name="Whitman W.B."/>
            <person name="Woyke T."/>
        </authorList>
    </citation>
    <scope>NUCLEOTIDE SEQUENCE [LARGE SCALE GENOMIC DNA]</scope>
    <source>
        <strain evidence="5">M7</strain>
    </source>
</reference>
<dbReference type="PROSITE" id="PS50830">
    <property type="entry name" value="TNASE_3"/>
    <property type="match status" value="1"/>
</dbReference>
<dbReference type="RefSeq" id="WP_015733093.1">
    <property type="nucleotide sequence ID" value="NC_013407.1"/>
</dbReference>
<dbReference type="PROSITE" id="PS51257">
    <property type="entry name" value="PROKAR_LIPOPROTEIN"/>
    <property type="match status" value="1"/>
</dbReference>
<dbReference type="HOGENOM" id="CLU_046484_5_3_2"/>
<organism evidence="5 6">
    <name type="scientific">Methanocaldococcus vulcanius (strain ATCC 700851 / DSM 12094 / M7)</name>
    <name type="common">Methanococcus vulcanius</name>
    <dbReference type="NCBI Taxonomy" id="579137"/>
    <lineage>
        <taxon>Archaea</taxon>
        <taxon>Methanobacteriati</taxon>
        <taxon>Methanobacteriota</taxon>
        <taxon>Methanomada group</taxon>
        <taxon>Methanococci</taxon>
        <taxon>Methanococcales</taxon>
        <taxon>Methanocaldococcaceae</taxon>
        <taxon>Methanocaldococcus</taxon>
    </lineage>
</organism>
<dbReference type="PANTHER" id="PTHR12302">
    <property type="entry name" value="EBNA2 BINDING PROTEIN P100"/>
    <property type="match status" value="1"/>
</dbReference>